<feature type="compositionally biased region" description="Acidic residues" evidence="1">
    <location>
        <begin position="248"/>
        <end position="260"/>
    </location>
</feature>
<evidence type="ECO:0000313" key="3">
    <source>
        <dbReference type="Proteomes" id="UP000887226"/>
    </source>
</evidence>
<feature type="compositionally biased region" description="Polar residues" evidence="1">
    <location>
        <begin position="261"/>
        <end position="271"/>
    </location>
</feature>
<feature type="compositionally biased region" description="Acidic residues" evidence="1">
    <location>
        <begin position="339"/>
        <end position="349"/>
    </location>
</feature>
<dbReference type="EMBL" id="MU253787">
    <property type="protein sequence ID" value="KAG9246956.1"/>
    <property type="molecule type" value="Genomic_DNA"/>
</dbReference>
<proteinExistence type="predicted"/>
<dbReference type="OrthoDB" id="5423493at2759"/>
<feature type="region of interest" description="Disordered" evidence="1">
    <location>
        <begin position="144"/>
        <end position="171"/>
    </location>
</feature>
<organism evidence="2 3">
    <name type="scientific">Calycina marina</name>
    <dbReference type="NCBI Taxonomy" id="1763456"/>
    <lineage>
        <taxon>Eukaryota</taxon>
        <taxon>Fungi</taxon>
        <taxon>Dikarya</taxon>
        <taxon>Ascomycota</taxon>
        <taxon>Pezizomycotina</taxon>
        <taxon>Leotiomycetes</taxon>
        <taxon>Helotiales</taxon>
        <taxon>Pezizellaceae</taxon>
        <taxon>Calycina</taxon>
    </lineage>
</organism>
<keyword evidence="3" id="KW-1185">Reference proteome</keyword>
<feature type="region of interest" description="Disordered" evidence="1">
    <location>
        <begin position="1"/>
        <end position="49"/>
    </location>
</feature>
<reference evidence="2" key="1">
    <citation type="journal article" date="2021" name="IMA Fungus">
        <title>Genomic characterization of three marine fungi, including Emericellopsis atlantica sp. nov. with signatures of a generalist lifestyle and marine biomass degradation.</title>
        <authorList>
            <person name="Hagestad O.C."/>
            <person name="Hou L."/>
            <person name="Andersen J.H."/>
            <person name="Hansen E.H."/>
            <person name="Altermark B."/>
            <person name="Li C."/>
            <person name="Kuhnert E."/>
            <person name="Cox R.J."/>
            <person name="Crous P.W."/>
            <person name="Spatafora J.W."/>
            <person name="Lail K."/>
            <person name="Amirebrahimi M."/>
            <person name="Lipzen A."/>
            <person name="Pangilinan J."/>
            <person name="Andreopoulos W."/>
            <person name="Hayes R.D."/>
            <person name="Ng V."/>
            <person name="Grigoriev I.V."/>
            <person name="Jackson S.A."/>
            <person name="Sutton T.D.S."/>
            <person name="Dobson A.D.W."/>
            <person name="Rama T."/>
        </authorList>
    </citation>
    <scope>NUCLEOTIDE SEQUENCE</scope>
    <source>
        <strain evidence="2">TRa3180A</strain>
    </source>
</reference>
<feature type="compositionally biased region" description="Acidic residues" evidence="1">
    <location>
        <begin position="484"/>
        <end position="500"/>
    </location>
</feature>
<dbReference type="Proteomes" id="UP000887226">
    <property type="component" value="Unassembled WGS sequence"/>
</dbReference>
<feature type="compositionally biased region" description="Basic and acidic residues" evidence="1">
    <location>
        <begin position="540"/>
        <end position="553"/>
    </location>
</feature>
<evidence type="ECO:0000313" key="2">
    <source>
        <dbReference type="EMBL" id="KAG9246956.1"/>
    </source>
</evidence>
<comment type="caution">
    <text evidence="2">The sequence shown here is derived from an EMBL/GenBank/DDBJ whole genome shotgun (WGS) entry which is preliminary data.</text>
</comment>
<feature type="region of interest" description="Disordered" evidence="1">
    <location>
        <begin position="181"/>
        <end position="200"/>
    </location>
</feature>
<feature type="compositionally biased region" description="Low complexity" evidence="1">
    <location>
        <begin position="381"/>
        <end position="397"/>
    </location>
</feature>
<sequence>MPRPKRSKIAPSVPAPHPRKVLRAAPAADSQTEPEQNDPYDISDPEEGVVVSARRVKRNSGKGRALQIEREVHVEQAVAGAMESEDTLTNADGRIPGIPTETSLLADINLDSSSLSVEIGRRDRSAGTIENSLLAMGNFKRRPRQSSILGRGPARARSSSVESNLANGNGLMSVGRKNNSTMGNGHRIDPNVNGQPRGRIRSSSVGLEMAGTPAIGSALRLGNFKRRAREPSILGTVRKKQQERVPYDDDEDDFNPDDESTPLNLSKTRTMNSSSAPSSSNSRKRKISAVQVPQSQTRSSASLPRDEFVQEPEVVPVSGRILNDGSDARDDVNAKNPGEEYDGGEEENYEVAPSSPLQQLPVASIEDRSVTPEPWSETMAPPQSSSLSPLRSPTQPRVQIAQSTRPPSRGRRPLRGQTPMIYSQVSPPSSPPSLIHSPNRSARAPAKSKVQKQPPPPSKLSTAQLQALLPRRRQHGRSEFDIASSDDEIDVTGLAPDDDELTHSTIRAPPRRGFALSRTKEKSVSKPKSASKRTYGSKRATSDKENDEEHGPDDSLAPLADDESENSQELEKRVGKELKLAAKKFAEVDKWEMEFEDVAASSSSPKNAR</sequence>
<feature type="compositionally biased region" description="Low complexity" evidence="1">
    <location>
        <begin position="272"/>
        <end position="281"/>
    </location>
</feature>
<name>A0A9P7Z7Y6_9HELO</name>
<feature type="compositionally biased region" description="Polar residues" evidence="1">
    <location>
        <begin position="157"/>
        <end position="167"/>
    </location>
</feature>
<protein>
    <submittedName>
        <fullName evidence="2">Uncharacterized protein</fullName>
    </submittedName>
</protein>
<accession>A0A9P7Z7Y6</accession>
<evidence type="ECO:0000256" key="1">
    <source>
        <dbReference type="SAM" id="MobiDB-lite"/>
    </source>
</evidence>
<feature type="compositionally biased region" description="Acidic residues" evidence="1">
    <location>
        <begin position="35"/>
        <end position="47"/>
    </location>
</feature>
<feature type="compositionally biased region" description="Polar residues" evidence="1">
    <location>
        <begin position="291"/>
        <end position="302"/>
    </location>
</feature>
<gene>
    <name evidence="2" type="ORF">BJ878DRAFT_241828</name>
</gene>
<dbReference type="AlphaFoldDB" id="A0A9P7Z7Y6"/>
<feature type="region of interest" description="Disordered" evidence="1">
    <location>
        <begin position="232"/>
        <end position="575"/>
    </location>
</feature>